<protein>
    <recommendedName>
        <fullName evidence="10">Odorant receptor</fullName>
    </recommendedName>
</protein>
<evidence type="ECO:0000256" key="1">
    <source>
        <dbReference type="ARBA" id="ARBA00004651"/>
    </source>
</evidence>
<proteinExistence type="evidence at transcript level"/>
<dbReference type="Pfam" id="PF02949">
    <property type="entry name" value="7tm_6"/>
    <property type="match status" value="1"/>
</dbReference>
<dbReference type="GO" id="GO:0005886">
    <property type="term" value="C:plasma membrane"/>
    <property type="evidence" value="ECO:0007669"/>
    <property type="project" value="UniProtKB-SubCell"/>
</dbReference>
<keyword evidence="9 10" id="KW-0807">Transducer</keyword>
<keyword evidence="2" id="KW-1003">Cell membrane</keyword>
<organism evidence="11">
    <name type="scientific">Dendrolimus kikuchii</name>
    <dbReference type="NCBI Taxonomy" id="765133"/>
    <lineage>
        <taxon>Eukaryota</taxon>
        <taxon>Metazoa</taxon>
        <taxon>Ecdysozoa</taxon>
        <taxon>Arthropoda</taxon>
        <taxon>Hexapoda</taxon>
        <taxon>Insecta</taxon>
        <taxon>Pterygota</taxon>
        <taxon>Neoptera</taxon>
        <taxon>Endopterygota</taxon>
        <taxon>Lepidoptera</taxon>
        <taxon>Glossata</taxon>
        <taxon>Ditrysia</taxon>
        <taxon>Bombycoidea</taxon>
        <taxon>Lasiocampidae</taxon>
        <taxon>Dendrolimus</taxon>
    </lineage>
</organism>
<comment type="caution">
    <text evidence="10">Lacks conserved residue(s) required for the propagation of feature annotation.</text>
</comment>
<feature type="transmembrane region" description="Helical" evidence="10">
    <location>
        <begin position="67"/>
        <end position="86"/>
    </location>
</feature>
<keyword evidence="4 10" id="KW-0812">Transmembrane</keyword>
<evidence type="ECO:0000256" key="4">
    <source>
        <dbReference type="ARBA" id="ARBA00022692"/>
    </source>
</evidence>
<reference evidence="11" key="1">
    <citation type="journal article" date="2014" name="Insect Biochem. Mol. Biol.">
        <title>Antennal transcriptome analysis and comparison of olfactory genes in two sympatric defoliators, Dendrolimus houi and Dendrolimus kikuchii (Lepidoptera: Lasiocampidae).</title>
        <authorList>
            <person name="Zhang S."/>
            <person name="Zhang Z."/>
            <person name="Wang H."/>
            <person name="Kong X."/>
        </authorList>
    </citation>
    <scope>NUCLEOTIDE SEQUENCE</scope>
</reference>
<evidence type="ECO:0000256" key="9">
    <source>
        <dbReference type="ARBA" id="ARBA00023224"/>
    </source>
</evidence>
<sequence>MKEIDFDNTFNIQMTGMKIILCHPDTKRDKYWMLKFFVIFGLYTMEFSFIVNSLLADIRNKELFNAFRHAVPVSIYIFVMINYSLLIRHSKSIAKIIKIIKSDYEKIPNLDQRCRRVIMYTAAKCSWILKHWSRLTSATLLVFCMKSICLSIYYVLRGKYEFVPFYEMHYPEFIEKHKKNNVYVFAFTYAGEFYFTSISVLVYLCATPLGPLFMLHACSQLEQVKLKFEDIFKKDNVDKRLSDIVKDLQHAYGFIAEINKCFTVIYEIVMKEFLIRFPVVCYAFMKAFDRGEFAVEYVIVIVATMMITTMPCYYSDLLMSKGEEVRQAAYACGWERVFNPGARKMLLIIINRALTPTAVKSIFCTINLDTLTNVFRQAYTIFNLMCAMWD</sequence>
<accession>A0A076E605</accession>
<evidence type="ECO:0000313" key="11">
    <source>
        <dbReference type="EMBL" id="AII01086.1"/>
    </source>
</evidence>
<gene>
    <name evidence="11" type="primary">OR9</name>
</gene>
<keyword evidence="6 10" id="KW-1133">Transmembrane helix</keyword>
<dbReference type="PANTHER" id="PTHR21137">
    <property type="entry name" value="ODORANT RECEPTOR"/>
    <property type="match status" value="1"/>
</dbReference>
<keyword evidence="5 10" id="KW-0552">Olfaction</keyword>
<dbReference type="AlphaFoldDB" id="A0A076E605"/>
<dbReference type="InterPro" id="IPR004117">
    <property type="entry name" value="7tm6_olfct_rcpt"/>
</dbReference>
<evidence type="ECO:0000256" key="3">
    <source>
        <dbReference type="ARBA" id="ARBA00022606"/>
    </source>
</evidence>
<evidence type="ECO:0000256" key="5">
    <source>
        <dbReference type="ARBA" id="ARBA00022725"/>
    </source>
</evidence>
<keyword evidence="3 10" id="KW-0716">Sensory transduction</keyword>
<dbReference type="PANTHER" id="PTHR21137:SF35">
    <property type="entry name" value="ODORANT RECEPTOR 19A-RELATED"/>
    <property type="match status" value="1"/>
</dbReference>
<dbReference type="GO" id="GO:0004984">
    <property type="term" value="F:olfactory receptor activity"/>
    <property type="evidence" value="ECO:0007669"/>
    <property type="project" value="InterPro"/>
</dbReference>
<feature type="transmembrane region" description="Helical" evidence="10">
    <location>
        <begin position="294"/>
        <end position="314"/>
    </location>
</feature>
<comment type="subcellular location">
    <subcellularLocation>
        <location evidence="1 10">Cell membrane</location>
        <topology evidence="1 10">Multi-pass membrane protein</topology>
    </subcellularLocation>
</comment>
<dbReference type="EMBL" id="KF487688">
    <property type="protein sequence ID" value="AII01086.1"/>
    <property type="molecule type" value="mRNA"/>
</dbReference>
<evidence type="ECO:0000256" key="2">
    <source>
        <dbReference type="ARBA" id="ARBA00022475"/>
    </source>
</evidence>
<dbReference type="GO" id="GO:0005549">
    <property type="term" value="F:odorant binding"/>
    <property type="evidence" value="ECO:0007669"/>
    <property type="project" value="InterPro"/>
</dbReference>
<name>A0A076E605_9NEOP</name>
<feature type="transmembrane region" description="Helical" evidence="10">
    <location>
        <begin position="193"/>
        <end position="215"/>
    </location>
</feature>
<evidence type="ECO:0000256" key="7">
    <source>
        <dbReference type="ARBA" id="ARBA00023136"/>
    </source>
</evidence>
<feature type="transmembrane region" description="Helical" evidence="10">
    <location>
        <begin position="138"/>
        <end position="156"/>
    </location>
</feature>
<keyword evidence="7 10" id="KW-0472">Membrane</keyword>
<dbReference type="GO" id="GO:0007165">
    <property type="term" value="P:signal transduction"/>
    <property type="evidence" value="ECO:0007669"/>
    <property type="project" value="UniProtKB-KW"/>
</dbReference>
<evidence type="ECO:0000256" key="8">
    <source>
        <dbReference type="ARBA" id="ARBA00023170"/>
    </source>
</evidence>
<feature type="transmembrane region" description="Helical" evidence="10">
    <location>
        <begin position="36"/>
        <end position="55"/>
    </location>
</feature>
<evidence type="ECO:0000256" key="10">
    <source>
        <dbReference type="RuleBase" id="RU351113"/>
    </source>
</evidence>
<evidence type="ECO:0000256" key="6">
    <source>
        <dbReference type="ARBA" id="ARBA00022989"/>
    </source>
</evidence>
<comment type="similarity">
    <text evidence="10">Belongs to the insect chemoreceptor superfamily. Heteromeric odorant receptor channel (TC 1.A.69) family.</text>
</comment>
<keyword evidence="8 10" id="KW-0675">Receptor</keyword>